<comment type="caution">
    <text evidence="1">The sequence shown here is derived from an EMBL/GenBank/DDBJ whole genome shotgun (WGS) entry which is preliminary data.</text>
</comment>
<proteinExistence type="predicted"/>
<accession>A0ABQ4BFK3</accession>
<gene>
    <name evidence="1" type="ORF">Apa02nite_055650</name>
</gene>
<organism evidence="1 2">
    <name type="scientific">Actinoplanes palleronii</name>
    <dbReference type="NCBI Taxonomy" id="113570"/>
    <lineage>
        <taxon>Bacteria</taxon>
        <taxon>Bacillati</taxon>
        <taxon>Actinomycetota</taxon>
        <taxon>Actinomycetes</taxon>
        <taxon>Micromonosporales</taxon>
        <taxon>Micromonosporaceae</taxon>
        <taxon>Actinoplanes</taxon>
    </lineage>
</organism>
<dbReference type="EMBL" id="BOMS01000088">
    <property type="protein sequence ID" value="GIE69457.1"/>
    <property type="molecule type" value="Genomic_DNA"/>
</dbReference>
<dbReference type="Proteomes" id="UP000624709">
    <property type="component" value="Unassembled WGS sequence"/>
</dbReference>
<keyword evidence="2" id="KW-1185">Reference proteome</keyword>
<dbReference type="RefSeq" id="WP_203827606.1">
    <property type="nucleotide sequence ID" value="NZ_BAAATY010000019.1"/>
</dbReference>
<sequence length="56" mass="5828">MPTVNDNVGAFNLHPIYVLVGALPSRATVDAVIAALDPADPPRPRPPHRVVPAHGG</sequence>
<evidence type="ECO:0000313" key="2">
    <source>
        <dbReference type="Proteomes" id="UP000624709"/>
    </source>
</evidence>
<protein>
    <submittedName>
        <fullName evidence="1">Uncharacterized protein</fullName>
    </submittedName>
</protein>
<evidence type="ECO:0000313" key="1">
    <source>
        <dbReference type="EMBL" id="GIE69457.1"/>
    </source>
</evidence>
<reference evidence="1 2" key="1">
    <citation type="submission" date="2021-01" db="EMBL/GenBank/DDBJ databases">
        <title>Whole genome shotgun sequence of Actinoplanes palleronii NBRC 14916.</title>
        <authorList>
            <person name="Komaki H."/>
            <person name="Tamura T."/>
        </authorList>
    </citation>
    <scope>NUCLEOTIDE SEQUENCE [LARGE SCALE GENOMIC DNA]</scope>
    <source>
        <strain evidence="1 2">NBRC 14916</strain>
    </source>
</reference>
<name>A0ABQ4BFK3_9ACTN</name>